<dbReference type="HOGENOM" id="CLU_2441118_0_0_1"/>
<keyword evidence="3" id="KW-1185">Reference proteome</keyword>
<accession>A0A0C2XFB8</accession>
<evidence type="ECO:0000313" key="2">
    <source>
        <dbReference type="EMBL" id="KIM36603.1"/>
    </source>
</evidence>
<evidence type="ECO:0000313" key="3">
    <source>
        <dbReference type="Proteomes" id="UP000053424"/>
    </source>
</evidence>
<keyword evidence="1" id="KW-0472">Membrane</keyword>
<evidence type="ECO:0000256" key="1">
    <source>
        <dbReference type="SAM" id="Phobius"/>
    </source>
</evidence>
<keyword evidence="1" id="KW-0812">Transmembrane</keyword>
<protein>
    <submittedName>
        <fullName evidence="2">Uncharacterized protein</fullName>
    </submittedName>
</protein>
<keyword evidence="1" id="KW-1133">Transmembrane helix</keyword>
<proteinExistence type="predicted"/>
<dbReference type="AlphaFoldDB" id="A0A0C2XFB8"/>
<organism evidence="2 3">
    <name type="scientific">Hebeloma cylindrosporum</name>
    <dbReference type="NCBI Taxonomy" id="76867"/>
    <lineage>
        <taxon>Eukaryota</taxon>
        <taxon>Fungi</taxon>
        <taxon>Dikarya</taxon>
        <taxon>Basidiomycota</taxon>
        <taxon>Agaricomycotina</taxon>
        <taxon>Agaricomycetes</taxon>
        <taxon>Agaricomycetidae</taxon>
        <taxon>Agaricales</taxon>
        <taxon>Agaricineae</taxon>
        <taxon>Hymenogastraceae</taxon>
        <taxon>Hebeloma</taxon>
    </lineage>
</organism>
<dbReference type="Proteomes" id="UP000053424">
    <property type="component" value="Unassembled WGS sequence"/>
</dbReference>
<feature type="transmembrane region" description="Helical" evidence="1">
    <location>
        <begin position="15"/>
        <end position="35"/>
    </location>
</feature>
<dbReference type="EMBL" id="KN831803">
    <property type="protein sequence ID" value="KIM36603.1"/>
    <property type="molecule type" value="Genomic_DNA"/>
</dbReference>
<sequence>MVLQGAGQSRIPDKITIPSSPMVPSIAFGMLAAIIDATRERKVRLFESRRRATIDESFVGLPLVCARTVGECNCVTVFGEMIFGCRRHWR</sequence>
<reference evidence="3" key="2">
    <citation type="submission" date="2015-01" db="EMBL/GenBank/DDBJ databases">
        <title>Evolutionary Origins and Diversification of the Mycorrhizal Mutualists.</title>
        <authorList>
            <consortium name="DOE Joint Genome Institute"/>
            <consortium name="Mycorrhizal Genomics Consortium"/>
            <person name="Kohler A."/>
            <person name="Kuo A."/>
            <person name="Nagy L.G."/>
            <person name="Floudas D."/>
            <person name="Copeland A."/>
            <person name="Barry K.W."/>
            <person name="Cichocki N."/>
            <person name="Veneault-Fourrey C."/>
            <person name="LaButti K."/>
            <person name="Lindquist E.A."/>
            <person name="Lipzen A."/>
            <person name="Lundell T."/>
            <person name="Morin E."/>
            <person name="Murat C."/>
            <person name="Riley R."/>
            <person name="Ohm R."/>
            <person name="Sun H."/>
            <person name="Tunlid A."/>
            <person name="Henrissat B."/>
            <person name="Grigoriev I.V."/>
            <person name="Hibbett D.S."/>
            <person name="Martin F."/>
        </authorList>
    </citation>
    <scope>NUCLEOTIDE SEQUENCE [LARGE SCALE GENOMIC DNA]</scope>
    <source>
        <strain evidence="3">h7</strain>
    </source>
</reference>
<reference evidence="2 3" key="1">
    <citation type="submission" date="2014-04" db="EMBL/GenBank/DDBJ databases">
        <authorList>
            <consortium name="DOE Joint Genome Institute"/>
            <person name="Kuo A."/>
            <person name="Gay G."/>
            <person name="Dore J."/>
            <person name="Kohler A."/>
            <person name="Nagy L.G."/>
            <person name="Floudas D."/>
            <person name="Copeland A."/>
            <person name="Barry K.W."/>
            <person name="Cichocki N."/>
            <person name="Veneault-Fourrey C."/>
            <person name="LaButti K."/>
            <person name="Lindquist E.A."/>
            <person name="Lipzen A."/>
            <person name="Lundell T."/>
            <person name="Morin E."/>
            <person name="Murat C."/>
            <person name="Sun H."/>
            <person name="Tunlid A."/>
            <person name="Henrissat B."/>
            <person name="Grigoriev I.V."/>
            <person name="Hibbett D.S."/>
            <person name="Martin F."/>
            <person name="Nordberg H.P."/>
            <person name="Cantor M.N."/>
            <person name="Hua S.X."/>
        </authorList>
    </citation>
    <scope>NUCLEOTIDE SEQUENCE [LARGE SCALE GENOMIC DNA]</scope>
    <source>
        <strain evidence="3">h7</strain>
    </source>
</reference>
<gene>
    <name evidence="2" type="ORF">M413DRAFT_285546</name>
</gene>
<name>A0A0C2XFB8_HEBCY</name>